<evidence type="ECO:0000313" key="2">
    <source>
        <dbReference type="Proteomes" id="UP000295558"/>
    </source>
</evidence>
<name>A0A4V3DP77_9LIST</name>
<accession>A0A4V3DP77</accession>
<dbReference type="EMBL" id="SNZK01000014">
    <property type="protein sequence ID" value="TDR51216.1"/>
    <property type="molecule type" value="Genomic_DNA"/>
</dbReference>
<gene>
    <name evidence="1" type="ORF">DFP96_11447</name>
</gene>
<evidence type="ECO:0000313" key="1">
    <source>
        <dbReference type="EMBL" id="TDR51216.1"/>
    </source>
</evidence>
<proteinExistence type="predicted"/>
<dbReference type="OrthoDB" id="9940927at2"/>
<comment type="caution">
    <text evidence="1">The sequence shown here is derived from an EMBL/GenBank/DDBJ whole genome shotgun (WGS) entry which is preliminary data.</text>
</comment>
<dbReference type="Proteomes" id="UP000295558">
    <property type="component" value="Unassembled WGS sequence"/>
</dbReference>
<organism evidence="1 2">
    <name type="scientific">Listeria rocourtiae</name>
    <dbReference type="NCBI Taxonomy" id="647910"/>
    <lineage>
        <taxon>Bacteria</taxon>
        <taxon>Bacillati</taxon>
        <taxon>Bacillota</taxon>
        <taxon>Bacilli</taxon>
        <taxon>Bacillales</taxon>
        <taxon>Listeriaceae</taxon>
        <taxon>Listeria</taxon>
    </lineage>
</organism>
<protein>
    <submittedName>
        <fullName evidence="1">Uncharacterized protein</fullName>
    </submittedName>
</protein>
<sequence>MSGVNIPHEEVISILGASVVTPFNVLSTEPVKVALPATAPVYTVPTKQPSFMSFSKTNISPYLPLIVFSGVDLEIDMTKSSKGYGVQVKLPDGTVQTAYSTTAVGLYEAASINMLCKKFNKNTTVSINVPSRMENW</sequence>
<dbReference type="RefSeq" id="WP_036072625.1">
    <property type="nucleotide sequence ID" value="NZ_JAASUO010000015.1"/>
</dbReference>
<dbReference type="AlphaFoldDB" id="A0A4V3DP77"/>
<keyword evidence="2" id="KW-1185">Reference proteome</keyword>
<reference evidence="1 2" key="1">
    <citation type="submission" date="2019-03" db="EMBL/GenBank/DDBJ databases">
        <title>Genomic Encyclopedia of Type Strains, Phase III (KMG-III): the genomes of soil and plant-associated and newly described type strains.</title>
        <authorList>
            <person name="Whitman W."/>
        </authorList>
    </citation>
    <scope>NUCLEOTIDE SEQUENCE [LARGE SCALE GENOMIC DNA]</scope>
    <source>
        <strain evidence="1 2">CECT 7972</strain>
    </source>
</reference>